<sequence>MLMSRIVEKQEGTTGQERHRDDPSHPVCPTRLGNAINPKQNGQASHTSHASQGRKLLARSSSQPVSALTFIIFPKQEASPSLPISGPLAFLLLLSEAVERLVYTRQKYLMSTHHRQETMLTLHVSKDEIMSTLKGSRDETMLKLHVSRDVTMLPLQIRRDETMLTLHVSKEAMSTLMAAEMRLC</sequence>
<gene>
    <name evidence="2" type="ORF">RRG08_022420</name>
</gene>
<keyword evidence="3" id="KW-1185">Reference proteome</keyword>
<dbReference type="AlphaFoldDB" id="A0AAE0Z1C8"/>
<feature type="compositionally biased region" description="Basic and acidic residues" evidence="1">
    <location>
        <begin position="1"/>
        <end position="24"/>
    </location>
</feature>
<name>A0AAE0Z1C8_9GAST</name>
<evidence type="ECO:0000313" key="2">
    <source>
        <dbReference type="EMBL" id="KAK3761013.1"/>
    </source>
</evidence>
<feature type="compositionally biased region" description="Polar residues" evidence="1">
    <location>
        <begin position="37"/>
        <end position="51"/>
    </location>
</feature>
<accession>A0AAE0Z1C8</accession>
<dbReference type="Proteomes" id="UP001283361">
    <property type="component" value="Unassembled WGS sequence"/>
</dbReference>
<comment type="caution">
    <text evidence="2">The sequence shown here is derived from an EMBL/GenBank/DDBJ whole genome shotgun (WGS) entry which is preliminary data.</text>
</comment>
<reference evidence="2" key="1">
    <citation type="journal article" date="2023" name="G3 (Bethesda)">
        <title>A reference genome for the long-term kleptoplast-retaining sea slug Elysia crispata morphotype clarki.</title>
        <authorList>
            <person name="Eastman K.E."/>
            <person name="Pendleton A.L."/>
            <person name="Shaikh M.A."/>
            <person name="Suttiyut T."/>
            <person name="Ogas R."/>
            <person name="Tomko P."/>
            <person name="Gavelis G."/>
            <person name="Widhalm J.R."/>
            <person name="Wisecaver J.H."/>
        </authorList>
    </citation>
    <scope>NUCLEOTIDE SEQUENCE</scope>
    <source>
        <strain evidence="2">ECLA1</strain>
    </source>
</reference>
<dbReference type="EMBL" id="JAWDGP010004927">
    <property type="protein sequence ID" value="KAK3761013.1"/>
    <property type="molecule type" value="Genomic_DNA"/>
</dbReference>
<evidence type="ECO:0000313" key="3">
    <source>
        <dbReference type="Proteomes" id="UP001283361"/>
    </source>
</evidence>
<organism evidence="2 3">
    <name type="scientific">Elysia crispata</name>
    <name type="common">lettuce slug</name>
    <dbReference type="NCBI Taxonomy" id="231223"/>
    <lineage>
        <taxon>Eukaryota</taxon>
        <taxon>Metazoa</taxon>
        <taxon>Spiralia</taxon>
        <taxon>Lophotrochozoa</taxon>
        <taxon>Mollusca</taxon>
        <taxon>Gastropoda</taxon>
        <taxon>Heterobranchia</taxon>
        <taxon>Euthyneura</taxon>
        <taxon>Panpulmonata</taxon>
        <taxon>Sacoglossa</taxon>
        <taxon>Placobranchoidea</taxon>
        <taxon>Plakobranchidae</taxon>
        <taxon>Elysia</taxon>
    </lineage>
</organism>
<evidence type="ECO:0000256" key="1">
    <source>
        <dbReference type="SAM" id="MobiDB-lite"/>
    </source>
</evidence>
<proteinExistence type="predicted"/>
<protein>
    <submittedName>
        <fullName evidence="2">Uncharacterized protein</fullName>
    </submittedName>
</protein>
<feature type="region of interest" description="Disordered" evidence="1">
    <location>
        <begin position="1"/>
        <end position="58"/>
    </location>
</feature>